<feature type="compositionally biased region" description="Pro residues" evidence="1">
    <location>
        <begin position="89"/>
        <end position="102"/>
    </location>
</feature>
<dbReference type="InParanoid" id="F4S7E8"/>
<dbReference type="VEuPathDB" id="FungiDB:MELLADRAFT_112731"/>
<reference evidence="3" key="1">
    <citation type="journal article" date="2011" name="Proc. Natl. Acad. Sci. U.S.A.">
        <title>Obligate biotrophy features unraveled by the genomic analysis of rust fungi.</title>
        <authorList>
            <person name="Duplessis S."/>
            <person name="Cuomo C.A."/>
            <person name="Lin Y.-C."/>
            <person name="Aerts A."/>
            <person name="Tisserant E."/>
            <person name="Veneault-Fourrey C."/>
            <person name="Joly D.L."/>
            <person name="Hacquard S."/>
            <person name="Amselem J."/>
            <person name="Cantarel B.L."/>
            <person name="Chiu R."/>
            <person name="Coutinho P.M."/>
            <person name="Feau N."/>
            <person name="Field M."/>
            <person name="Frey P."/>
            <person name="Gelhaye E."/>
            <person name="Goldberg J."/>
            <person name="Grabherr M.G."/>
            <person name="Kodira C.D."/>
            <person name="Kohler A."/>
            <person name="Kuees U."/>
            <person name="Lindquist E.A."/>
            <person name="Lucas S.M."/>
            <person name="Mago R."/>
            <person name="Mauceli E."/>
            <person name="Morin E."/>
            <person name="Murat C."/>
            <person name="Pangilinan J.L."/>
            <person name="Park R."/>
            <person name="Pearson M."/>
            <person name="Quesneville H."/>
            <person name="Rouhier N."/>
            <person name="Sakthikumar S."/>
            <person name="Salamov A.A."/>
            <person name="Schmutz J."/>
            <person name="Selles B."/>
            <person name="Shapiro H."/>
            <person name="Tanguay P."/>
            <person name="Tuskan G.A."/>
            <person name="Henrissat B."/>
            <person name="Van de Peer Y."/>
            <person name="Rouze P."/>
            <person name="Ellis J.G."/>
            <person name="Dodds P.N."/>
            <person name="Schein J.E."/>
            <person name="Zhong S."/>
            <person name="Hamelin R.C."/>
            <person name="Grigoriev I.V."/>
            <person name="Szabo L.J."/>
            <person name="Martin F."/>
        </authorList>
    </citation>
    <scope>NUCLEOTIDE SEQUENCE [LARGE SCALE GENOMIC DNA]</scope>
    <source>
        <strain evidence="3">98AG31 / pathotype 3-4-7</strain>
    </source>
</reference>
<dbReference type="AlphaFoldDB" id="F4S7E8"/>
<protein>
    <submittedName>
        <fullName evidence="2">Uncharacterized protein</fullName>
    </submittedName>
</protein>
<evidence type="ECO:0000313" key="3">
    <source>
        <dbReference type="Proteomes" id="UP000001072"/>
    </source>
</evidence>
<organism evidence="3">
    <name type="scientific">Melampsora larici-populina (strain 98AG31 / pathotype 3-4-7)</name>
    <name type="common">Poplar leaf rust fungus</name>
    <dbReference type="NCBI Taxonomy" id="747676"/>
    <lineage>
        <taxon>Eukaryota</taxon>
        <taxon>Fungi</taxon>
        <taxon>Dikarya</taxon>
        <taxon>Basidiomycota</taxon>
        <taxon>Pucciniomycotina</taxon>
        <taxon>Pucciniomycetes</taxon>
        <taxon>Pucciniales</taxon>
        <taxon>Melampsoraceae</taxon>
        <taxon>Melampsora</taxon>
    </lineage>
</organism>
<evidence type="ECO:0000256" key="1">
    <source>
        <dbReference type="SAM" id="MobiDB-lite"/>
    </source>
</evidence>
<keyword evidence="3" id="KW-1185">Reference proteome</keyword>
<evidence type="ECO:0000313" key="2">
    <source>
        <dbReference type="EMBL" id="EGF99394.1"/>
    </source>
</evidence>
<accession>F4S7E8</accession>
<dbReference type="GeneID" id="18924774"/>
<sequence>MVPMPYPLSNDVKMAWDVVIPASEFVTHMRTGVQAYELFFEWYAQVKTDTRWHPSNSKDMMDRLQAFEKTLREELIPPEISLTVDPIPEEPPQPSSIPPQDPIPSVCVHEPSIAPQDLDPSLQFHTPVPAHRSPRHLASPKAQVNKGKQKMSKTVVFSLP</sequence>
<dbReference type="Proteomes" id="UP000001072">
    <property type="component" value="Unassembled WGS sequence"/>
</dbReference>
<dbReference type="KEGG" id="mlr:MELLADRAFT_112731"/>
<feature type="region of interest" description="Disordered" evidence="1">
    <location>
        <begin position="83"/>
        <end position="160"/>
    </location>
</feature>
<name>F4S7E8_MELLP</name>
<dbReference type="HOGENOM" id="CLU_1652546_0_0_1"/>
<dbReference type="RefSeq" id="XP_007417332.1">
    <property type="nucleotide sequence ID" value="XM_007417270.1"/>
</dbReference>
<dbReference type="EMBL" id="GL883159">
    <property type="protein sequence ID" value="EGF99394.1"/>
    <property type="molecule type" value="Genomic_DNA"/>
</dbReference>
<gene>
    <name evidence="2" type="ORF">MELLADRAFT_112731</name>
</gene>
<proteinExistence type="predicted"/>